<dbReference type="PRINTS" id="PR00032">
    <property type="entry name" value="HTHARAC"/>
</dbReference>
<keyword evidence="2" id="KW-0963">Cytoplasm</keyword>
<feature type="modified residue" description="4-aspartylphosphate" evidence="8">
    <location>
        <position position="55"/>
    </location>
</feature>
<gene>
    <name evidence="11" type="ORF">ACFSUF_01950</name>
</gene>
<dbReference type="InterPro" id="IPR018060">
    <property type="entry name" value="HTH_AraC"/>
</dbReference>
<dbReference type="Pfam" id="PF00072">
    <property type="entry name" value="Response_reg"/>
    <property type="match status" value="1"/>
</dbReference>
<feature type="domain" description="HTH araC/xylS-type" evidence="9">
    <location>
        <begin position="444"/>
        <end position="542"/>
    </location>
</feature>
<evidence type="ECO:0000256" key="5">
    <source>
        <dbReference type="ARBA" id="ARBA00023015"/>
    </source>
</evidence>
<reference evidence="12" key="1">
    <citation type="journal article" date="2019" name="Int. J. Syst. Evol. Microbiol.">
        <title>The Global Catalogue of Microorganisms (GCM) 10K type strain sequencing project: providing services to taxonomists for standard genome sequencing and annotation.</title>
        <authorList>
            <consortium name="The Broad Institute Genomics Platform"/>
            <consortium name="The Broad Institute Genome Sequencing Center for Infectious Disease"/>
            <person name="Wu L."/>
            <person name="Ma J."/>
        </authorList>
    </citation>
    <scope>NUCLEOTIDE SEQUENCE [LARGE SCALE GENOMIC DNA]</scope>
    <source>
        <strain evidence="12">KCTC 3950</strain>
    </source>
</reference>
<evidence type="ECO:0000256" key="7">
    <source>
        <dbReference type="ARBA" id="ARBA00023163"/>
    </source>
</evidence>
<evidence type="ECO:0000259" key="9">
    <source>
        <dbReference type="PROSITE" id="PS01124"/>
    </source>
</evidence>
<dbReference type="Gene3D" id="1.10.10.60">
    <property type="entry name" value="Homeodomain-like"/>
    <property type="match status" value="2"/>
</dbReference>
<evidence type="ECO:0000256" key="1">
    <source>
        <dbReference type="ARBA" id="ARBA00004496"/>
    </source>
</evidence>
<dbReference type="InterPro" id="IPR018062">
    <property type="entry name" value="HTH_AraC-typ_CS"/>
</dbReference>
<dbReference type="PANTHER" id="PTHR42713:SF3">
    <property type="entry name" value="TRANSCRIPTIONAL REGULATORY PROTEIN HPTR"/>
    <property type="match status" value="1"/>
</dbReference>
<dbReference type="Pfam" id="PF12833">
    <property type="entry name" value="HTH_18"/>
    <property type="match status" value="1"/>
</dbReference>
<dbReference type="PROSITE" id="PS01124">
    <property type="entry name" value="HTH_ARAC_FAMILY_2"/>
    <property type="match status" value="1"/>
</dbReference>
<evidence type="ECO:0000313" key="11">
    <source>
        <dbReference type="EMBL" id="MFD2611185.1"/>
    </source>
</evidence>
<organism evidence="11 12">
    <name type="scientific">Paenibacillus gansuensis</name>
    <dbReference type="NCBI Taxonomy" id="306542"/>
    <lineage>
        <taxon>Bacteria</taxon>
        <taxon>Bacillati</taxon>
        <taxon>Bacillota</taxon>
        <taxon>Bacilli</taxon>
        <taxon>Bacillales</taxon>
        <taxon>Paenibacillaceae</taxon>
        <taxon>Paenibacillus</taxon>
    </lineage>
</organism>
<evidence type="ECO:0000259" key="10">
    <source>
        <dbReference type="PROSITE" id="PS50110"/>
    </source>
</evidence>
<evidence type="ECO:0000256" key="8">
    <source>
        <dbReference type="PROSITE-ProRule" id="PRU00169"/>
    </source>
</evidence>
<dbReference type="SUPFAM" id="SSF52172">
    <property type="entry name" value="CheY-like"/>
    <property type="match status" value="1"/>
</dbReference>
<dbReference type="EMBL" id="JBHUME010000002">
    <property type="protein sequence ID" value="MFD2611185.1"/>
    <property type="molecule type" value="Genomic_DNA"/>
</dbReference>
<keyword evidence="3 8" id="KW-0597">Phosphoprotein</keyword>
<proteinExistence type="predicted"/>
<dbReference type="PROSITE" id="PS00041">
    <property type="entry name" value="HTH_ARAC_FAMILY_1"/>
    <property type="match status" value="1"/>
</dbReference>
<sequence length="544" mass="61277">MLKLLIADDELWVRQGLTETIDWIVLGISEVKEAATGAEALRISSAFEPDIIITDIKMPGLDGLQFIEELRNTGSKAKVIFISGFSEFGYAQKAVKLGAFDYMLKPIEEPVLMDIMERCVKEIRKEQESVFQLESMNGCIRESLPLARQKFIERCLTTPVRAEEWKRGAEQLQLQLHTGNLYAASIIVHHWKAGRSNGLSDMNLLRYALGNMAEELLGEAGLQVFSCPLQMEGQPDVALVLSYAEAGPSEEEIALAAGRLVQAAGHYLNMPISIAIRSCQTEETLFGTFQKALTLCAESFYSGEGSLFISMKDETSVPALSGVTVDKPALMPVVDSTWGARVLHASATGDKDKLQELAEEVIRRLLAIQGTAETLRIRREVNYQLQGLLFTWEERQQRSVSAAESVFDKLTLMQCTLAGWKEAFLSVFLPVQRERPSAARRPIEKALQFIEENYNRSITLQDTADLLYLNPSYLSRLFHEETGETFSKYIVRVRMRRAKELLKNTPLKVYEIADRVGYKDFRHFAKTFKETEGITPAQYRDYGN</sequence>
<comment type="caution">
    <text evidence="11">The sequence shown here is derived from an EMBL/GenBank/DDBJ whole genome shotgun (WGS) entry which is preliminary data.</text>
</comment>
<dbReference type="InterPro" id="IPR051552">
    <property type="entry name" value="HptR"/>
</dbReference>
<keyword evidence="6" id="KW-0238">DNA-binding</keyword>
<dbReference type="InterPro" id="IPR009057">
    <property type="entry name" value="Homeodomain-like_sf"/>
</dbReference>
<keyword evidence="12" id="KW-1185">Reference proteome</keyword>
<dbReference type="RefSeq" id="WP_377599572.1">
    <property type="nucleotide sequence ID" value="NZ_JBHUME010000002.1"/>
</dbReference>
<keyword evidence="7" id="KW-0804">Transcription</keyword>
<keyword evidence="4" id="KW-0902">Two-component regulatory system</keyword>
<feature type="domain" description="Response regulatory" evidence="10">
    <location>
        <begin position="3"/>
        <end position="120"/>
    </location>
</feature>
<dbReference type="SMART" id="SM00448">
    <property type="entry name" value="REC"/>
    <property type="match status" value="1"/>
</dbReference>
<dbReference type="InterPro" id="IPR020449">
    <property type="entry name" value="Tscrpt_reg_AraC-type_HTH"/>
</dbReference>
<dbReference type="InterPro" id="IPR011006">
    <property type="entry name" value="CheY-like_superfamily"/>
</dbReference>
<comment type="subcellular location">
    <subcellularLocation>
        <location evidence="1">Cytoplasm</location>
    </subcellularLocation>
</comment>
<dbReference type="SMART" id="SM00342">
    <property type="entry name" value="HTH_ARAC"/>
    <property type="match status" value="1"/>
</dbReference>
<dbReference type="SUPFAM" id="SSF46689">
    <property type="entry name" value="Homeodomain-like"/>
    <property type="match status" value="2"/>
</dbReference>
<dbReference type="InterPro" id="IPR001789">
    <property type="entry name" value="Sig_transdc_resp-reg_receiver"/>
</dbReference>
<keyword evidence="5" id="KW-0805">Transcription regulation</keyword>
<dbReference type="PANTHER" id="PTHR42713">
    <property type="entry name" value="HISTIDINE KINASE-RELATED"/>
    <property type="match status" value="1"/>
</dbReference>
<evidence type="ECO:0000256" key="6">
    <source>
        <dbReference type="ARBA" id="ARBA00023125"/>
    </source>
</evidence>
<dbReference type="Proteomes" id="UP001597541">
    <property type="component" value="Unassembled WGS sequence"/>
</dbReference>
<protein>
    <submittedName>
        <fullName evidence="11">Response regulator</fullName>
    </submittedName>
</protein>
<accession>A0ABW5P880</accession>
<evidence type="ECO:0000313" key="12">
    <source>
        <dbReference type="Proteomes" id="UP001597541"/>
    </source>
</evidence>
<evidence type="ECO:0000256" key="4">
    <source>
        <dbReference type="ARBA" id="ARBA00023012"/>
    </source>
</evidence>
<evidence type="ECO:0000256" key="2">
    <source>
        <dbReference type="ARBA" id="ARBA00022490"/>
    </source>
</evidence>
<evidence type="ECO:0000256" key="3">
    <source>
        <dbReference type="ARBA" id="ARBA00022553"/>
    </source>
</evidence>
<dbReference type="PROSITE" id="PS50110">
    <property type="entry name" value="RESPONSE_REGULATORY"/>
    <property type="match status" value="1"/>
</dbReference>
<name>A0ABW5P880_9BACL</name>
<dbReference type="CDD" id="cd17536">
    <property type="entry name" value="REC_YesN-like"/>
    <property type="match status" value="1"/>
</dbReference>
<dbReference type="Gene3D" id="3.40.50.2300">
    <property type="match status" value="1"/>
</dbReference>